<dbReference type="PANTHER" id="PTHR47237">
    <property type="entry name" value="SLL0310 PROTEIN"/>
    <property type="match status" value="1"/>
</dbReference>
<dbReference type="SUPFAM" id="SSF55729">
    <property type="entry name" value="Acyl-CoA N-acyltransferases (Nat)"/>
    <property type="match status" value="1"/>
</dbReference>
<dbReference type="InterPro" id="IPR000182">
    <property type="entry name" value="GNAT_dom"/>
</dbReference>
<reference evidence="2 3" key="1">
    <citation type="submission" date="2020-06" db="EMBL/GenBank/DDBJ databases">
        <title>Pseudomonas eucalypticola sp. nov., an endophyte of Eucalyptus dunnii leaves with biocontrol ability of eucalyptus leaf blight.</title>
        <authorList>
            <person name="Liu Y."/>
            <person name="Song Z."/>
            <person name="Zeng H."/>
            <person name="Lu M."/>
            <person name="Wang X."/>
            <person name="Lian X."/>
            <person name="Zhang Q."/>
        </authorList>
    </citation>
    <scope>NUCLEOTIDE SEQUENCE [LARGE SCALE GENOMIC DNA]</scope>
    <source>
        <strain evidence="2 3">NP-1</strain>
    </source>
</reference>
<dbReference type="PANTHER" id="PTHR47237:SF2">
    <property type="entry name" value="BLL4206 PROTEIN"/>
    <property type="match status" value="1"/>
</dbReference>
<dbReference type="Proteomes" id="UP000509568">
    <property type="component" value="Chromosome"/>
</dbReference>
<dbReference type="GO" id="GO:0016747">
    <property type="term" value="F:acyltransferase activity, transferring groups other than amino-acyl groups"/>
    <property type="evidence" value="ECO:0007669"/>
    <property type="project" value="InterPro"/>
</dbReference>
<organism evidence="2 3">
    <name type="scientific">Pseudomonas eucalypticola</name>
    <dbReference type="NCBI Taxonomy" id="2599595"/>
    <lineage>
        <taxon>Bacteria</taxon>
        <taxon>Pseudomonadati</taxon>
        <taxon>Pseudomonadota</taxon>
        <taxon>Gammaproteobacteria</taxon>
        <taxon>Pseudomonadales</taxon>
        <taxon>Pseudomonadaceae</taxon>
        <taxon>Pseudomonas</taxon>
    </lineage>
</organism>
<dbReference type="InterPro" id="IPR041496">
    <property type="entry name" value="YitH/HolE_GNAT"/>
</dbReference>
<dbReference type="AlphaFoldDB" id="A0A7D5D862"/>
<sequence length="276" mass="28691">MPDYTYRPMTAADVPAAHALSVALKWPHRAQDWAMLQSVADGFVALDNGRVIGSAFACHQGAWSTIGLVIVSDDYQGHGIGRRLMDLALASIGPRTALLNATVAGAPLYRKMGFVEFGHIQQRQGTVGALTAPATPGRGLTAADHPRMSALASAATGLARGSVMQAVFADIEQAVGIDVDGQLQAFAVLRPFGRGRCIGPVVAGSAEQAQGLIEHLLAQVPDAFVRIDIPVGCGLEGFLDSVGLPGVDTVTCMSRGEIPRPSGDARAFALVTQAIG</sequence>
<gene>
    <name evidence="2" type="ORF">HWQ56_17000</name>
</gene>
<dbReference type="Pfam" id="PF13508">
    <property type="entry name" value="Acetyltransf_7"/>
    <property type="match status" value="1"/>
</dbReference>
<dbReference type="Gene3D" id="3.40.630.90">
    <property type="match status" value="1"/>
</dbReference>
<feature type="domain" description="N-acetyltransferase" evidence="1">
    <location>
        <begin position="4"/>
        <end position="133"/>
    </location>
</feature>
<dbReference type="CDD" id="cd04301">
    <property type="entry name" value="NAT_SF"/>
    <property type="match status" value="1"/>
</dbReference>
<dbReference type="InterPro" id="IPR016181">
    <property type="entry name" value="Acyl_CoA_acyltransferase"/>
</dbReference>
<name>A0A7D5D862_9PSED</name>
<keyword evidence="3" id="KW-1185">Reference proteome</keyword>
<dbReference type="Pfam" id="PF18014">
    <property type="entry name" value="Acetyltransf_18"/>
    <property type="match status" value="1"/>
</dbReference>
<evidence type="ECO:0000313" key="3">
    <source>
        <dbReference type="Proteomes" id="UP000509568"/>
    </source>
</evidence>
<evidence type="ECO:0000313" key="2">
    <source>
        <dbReference type="EMBL" id="QKZ05400.1"/>
    </source>
</evidence>
<accession>A0A7D5D862</accession>
<dbReference type="RefSeq" id="WP_176571247.1">
    <property type="nucleotide sequence ID" value="NZ_CP056030.1"/>
</dbReference>
<dbReference type="InterPro" id="IPR052729">
    <property type="entry name" value="Acyl/Acetyltrans_Enzymes"/>
</dbReference>
<evidence type="ECO:0000259" key="1">
    <source>
        <dbReference type="PROSITE" id="PS51186"/>
    </source>
</evidence>
<dbReference type="EMBL" id="CP056030">
    <property type="protein sequence ID" value="QKZ05400.1"/>
    <property type="molecule type" value="Genomic_DNA"/>
</dbReference>
<dbReference type="Gene3D" id="3.40.630.30">
    <property type="match status" value="1"/>
</dbReference>
<keyword evidence="2" id="KW-0808">Transferase</keyword>
<dbReference type="KEGG" id="pez:HWQ56_17000"/>
<dbReference type="PROSITE" id="PS51186">
    <property type="entry name" value="GNAT"/>
    <property type="match status" value="1"/>
</dbReference>
<protein>
    <submittedName>
        <fullName evidence="2">GNAT family N-acetyltransferase</fullName>
    </submittedName>
</protein>
<proteinExistence type="predicted"/>